<evidence type="ECO:0000259" key="1">
    <source>
        <dbReference type="Pfam" id="PF01030"/>
    </source>
</evidence>
<dbReference type="InterPro" id="IPR000494">
    <property type="entry name" value="Rcpt_L-dom"/>
</dbReference>
<dbReference type="OrthoDB" id="5809444at2759"/>
<feature type="non-terminal residue" evidence="2">
    <location>
        <position position="1"/>
    </location>
</feature>
<protein>
    <recommendedName>
        <fullName evidence="1">Receptor L-domain domain-containing protein</fullName>
    </recommendedName>
</protein>
<dbReference type="Pfam" id="PF01030">
    <property type="entry name" value="Recep_L_domain"/>
    <property type="match status" value="1"/>
</dbReference>
<dbReference type="InterPro" id="IPR036941">
    <property type="entry name" value="Rcpt_L-dom_sf"/>
</dbReference>
<reference evidence="2 3" key="1">
    <citation type="submission" date="2016-06" db="EMBL/GenBank/DDBJ databases">
        <title>The Draft Genome Sequence and Annotation of the Desert Woodrat Neotoma lepida.</title>
        <authorList>
            <person name="Campbell M."/>
            <person name="Oakeson K.F."/>
            <person name="Yandell M."/>
            <person name="Halpert J.R."/>
            <person name="Dearing D."/>
        </authorList>
    </citation>
    <scope>NUCLEOTIDE SEQUENCE [LARGE SCALE GENOMIC DNA]</scope>
    <source>
        <strain evidence="2">417</strain>
        <tissue evidence="2">Liver</tissue>
    </source>
</reference>
<name>A0A1A6HP84_NEOLE</name>
<feature type="domain" description="Receptor L-domain" evidence="1">
    <location>
        <begin position="68"/>
        <end position="103"/>
    </location>
</feature>
<evidence type="ECO:0000313" key="2">
    <source>
        <dbReference type="EMBL" id="OBS80066.1"/>
    </source>
</evidence>
<organism evidence="2 3">
    <name type="scientific">Neotoma lepida</name>
    <name type="common">Desert woodrat</name>
    <dbReference type="NCBI Taxonomy" id="56216"/>
    <lineage>
        <taxon>Eukaryota</taxon>
        <taxon>Metazoa</taxon>
        <taxon>Chordata</taxon>
        <taxon>Craniata</taxon>
        <taxon>Vertebrata</taxon>
        <taxon>Euteleostomi</taxon>
        <taxon>Mammalia</taxon>
        <taxon>Eutheria</taxon>
        <taxon>Euarchontoglires</taxon>
        <taxon>Glires</taxon>
        <taxon>Rodentia</taxon>
        <taxon>Myomorpha</taxon>
        <taxon>Muroidea</taxon>
        <taxon>Cricetidae</taxon>
        <taxon>Neotominae</taxon>
        <taxon>Neotoma</taxon>
    </lineage>
</organism>
<proteinExistence type="predicted"/>
<dbReference type="EMBL" id="LZPO01017517">
    <property type="protein sequence ID" value="OBS80066.1"/>
    <property type="molecule type" value="Genomic_DNA"/>
</dbReference>
<sequence>GHLSDFCGLEESNMEKVSPDLISTNVSLERLNSGKLIRLLLKLIVKDGFTGEYITVFTIQTCAVRVVANELGLYSLVNIMGGSVCIEKNNELCYLATIDWSRILDSVEDNYIVLNKDDNKEYGD</sequence>
<gene>
    <name evidence="2" type="ORF">A6R68_21732</name>
</gene>
<evidence type="ECO:0000313" key="3">
    <source>
        <dbReference type="Proteomes" id="UP000092124"/>
    </source>
</evidence>
<accession>A0A1A6HP84</accession>
<dbReference type="Gene3D" id="3.80.20.20">
    <property type="entry name" value="Receptor L-domain"/>
    <property type="match status" value="1"/>
</dbReference>
<dbReference type="Proteomes" id="UP000092124">
    <property type="component" value="Unassembled WGS sequence"/>
</dbReference>
<feature type="non-terminal residue" evidence="2">
    <location>
        <position position="124"/>
    </location>
</feature>
<dbReference type="STRING" id="56216.A0A1A6HP84"/>
<keyword evidence="3" id="KW-1185">Reference proteome</keyword>
<comment type="caution">
    <text evidence="2">The sequence shown here is derived from an EMBL/GenBank/DDBJ whole genome shotgun (WGS) entry which is preliminary data.</text>
</comment>
<dbReference type="AlphaFoldDB" id="A0A1A6HP84"/>
<dbReference type="SUPFAM" id="SSF52058">
    <property type="entry name" value="L domain-like"/>
    <property type="match status" value="1"/>
</dbReference>